<dbReference type="eggNOG" id="COG0476">
    <property type="taxonomic scope" value="Bacteria"/>
</dbReference>
<dbReference type="PANTHER" id="PTHR10953">
    <property type="entry name" value="UBIQUITIN-ACTIVATING ENZYME E1"/>
    <property type="match status" value="1"/>
</dbReference>
<evidence type="ECO:0000256" key="4">
    <source>
        <dbReference type="SAM" id="MobiDB-lite"/>
    </source>
</evidence>
<accession>D6ZDL4</accession>
<dbReference type="GO" id="GO:0008146">
    <property type="term" value="F:sulfotransferase activity"/>
    <property type="evidence" value="ECO:0007669"/>
    <property type="project" value="TreeGrafter"/>
</dbReference>
<dbReference type="GO" id="GO:0008641">
    <property type="term" value="F:ubiquitin-like modifier activating enzyme activity"/>
    <property type="evidence" value="ECO:0007669"/>
    <property type="project" value="InterPro"/>
</dbReference>
<keyword evidence="1" id="KW-0808">Transferase</keyword>
<evidence type="ECO:0000256" key="3">
    <source>
        <dbReference type="ARBA" id="ARBA00022840"/>
    </source>
</evidence>
<dbReference type="GO" id="GO:0005829">
    <property type="term" value="C:cytosol"/>
    <property type="evidence" value="ECO:0007669"/>
    <property type="project" value="TreeGrafter"/>
</dbReference>
<dbReference type="Gene3D" id="3.40.50.720">
    <property type="entry name" value="NAD(P)-binding Rossmann-like Domain"/>
    <property type="match status" value="1"/>
</dbReference>
<protein>
    <submittedName>
        <fullName evidence="6">UBA/THIF-type NAD/FAD binding protein</fullName>
    </submittedName>
</protein>
<feature type="domain" description="Rhodanese" evidence="5">
    <location>
        <begin position="344"/>
        <end position="430"/>
    </location>
</feature>
<reference evidence="6 7" key="1">
    <citation type="journal article" date="2010" name="Stand. Genomic Sci.">
        <title>Complete genome sequence of Segniliparus rotundus type strain (CDC 1076).</title>
        <authorList>
            <person name="Sikorski J."/>
            <person name="Lapidus A."/>
            <person name="Copeland A."/>
            <person name="Misra M."/>
            <person name="Glavina Del Rio T."/>
            <person name="Nolan M."/>
            <person name="Lucas S."/>
            <person name="Chen F."/>
            <person name="Tice H."/>
            <person name="Cheng J.F."/>
            <person name="Jando M."/>
            <person name="Schneider S."/>
            <person name="Bruce D."/>
            <person name="Goodwin L."/>
            <person name="Pitluck S."/>
            <person name="Liolios K."/>
            <person name="Mikhailova N."/>
            <person name="Pati A."/>
            <person name="Ivanova N."/>
            <person name="Mavromatis K."/>
            <person name="Chen A."/>
            <person name="Palaniappan K."/>
            <person name="Chertkov O."/>
            <person name="Land M."/>
            <person name="Hauser L."/>
            <person name="Chang Y.J."/>
            <person name="Jeffries C.D."/>
            <person name="Brettin T."/>
            <person name="Detter J.C."/>
            <person name="Han C."/>
            <person name="Rohde M."/>
            <person name="Goker M."/>
            <person name="Bristow J."/>
            <person name="Eisen J.A."/>
            <person name="Markowitz V."/>
            <person name="Hugenholtz P."/>
            <person name="Kyrpides N.C."/>
            <person name="Klenk H.P."/>
        </authorList>
    </citation>
    <scope>NUCLEOTIDE SEQUENCE [LARGE SCALE GENOMIC DNA]</scope>
    <source>
        <strain evidence="7">ATCC BAA-972 / CDC 1076 / CIP 108378 / DSM 44985 / JCM 13578</strain>
    </source>
</reference>
<dbReference type="Pfam" id="PF00581">
    <property type="entry name" value="Rhodanese"/>
    <property type="match status" value="1"/>
</dbReference>
<feature type="region of interest" description="Disordered" evidence="4">
    <location>
        <begin position="253"/>
        <end position="332"/>
    </location>
</feature>
<dbReference type="NCBIfam" id="NF004281">
    <property type="entry name" value="PRK05690.1"/>
    <property type="match status" value="1"/>
</dbReference>
<dbReference type="PANTHER" id="PTHR10953:SF102">
    <property type="entry name" value="ADENYLYLTRANSFERASE AND SULFURTRANSFERASE MOCS3"/>
    <property type="match status" value="1"/>
</dbReference>
<dbReference type="RefSeq" id="WP_013139720.1">
    <property type="nucleotide sequence ID" value="NC_014168.1"/>
</dbReference>
<evidence type="ECO:0000256" key="1">
    <source>
        <dbReference type="ARBA" id="ARBA00022679"/>
    </source>
</evidence>
<dbReference type="CDD" id="cd00757">
    <property type="entry name" value="ThiF_MoeB_HesA_family"/>
    <property type="match status" value="1"/>
</dbReference>
<evidence type="ECO:0000256" key="2">
    <source>
        <dbReference type="ARBA" id="ARBA00022741"/>
    </source>
</evidence>
<evidence type="ECO:0000313" key="6">
    <source>
        <dbReference type="EMBL" id="ADG99271.1"/>
    </source>
</evidence>
<dbReference type="InterPro" id="IPR045886">
    <property type="entry name" value="ThiF/MoeB/HesA"/>
</dbReference>
<gene>
    <name evidence="6" type="ordered locus">Srot_2840</name>
</gene>
<dbReference type="Pfam" id="PF00899">
    <property type="entry name" value="ThiF"/>
    <property type="match status" value="1"/>
</dbReference>
<feature type="compositionally biased region" description="Basic and acidic residues" evidence="4">
    <location>
        <begin position="253"/>
        <end position="276"/>
    </location>
</feature>
<dbReference type="EMBL" id="CP001958">
    <property type="protein sequence ID" value="ADG99271.1"/>
    <property type="molecule type" value="Genomic_DNA"/>
</dbReference>
<proteinExistence type="predicted"/>
<dbReference type="SUPFAM" id="SSF69572">
    <property type="entry name" value="Activating enzymes of the ubiquitin-like proteins"/>
    <property type="match status" value="1"/>
</dbReference>
<sequence>MPLPPLVPPAAELTAAEQERFSRQTILPELGEDGQLRLKNAKVLVVGAGGLGSPVLLYLAAAGVGTLGVVDFDEVELSNLGRQILHGSADVGRAKTQSAEDRIAALAPQTRVCPIRERLTSANAASLFRQYDLVVDGSDNFATRYLVNDSAAQTGKPYVWGSLHRFSGQVSVFWEAAPGGRGIDYRDLYPEPPAEGSVPNCAEGGVLGVVCGVVGSLMAAEAVKLITGIGEPLLGTLVLYDALTGRTRTVAVRRDPDRGPGEKFRADGEGLGERPEVFPGQGPDRGPGEKFRADGEGLGERPEVFPGQGPDRGPGETFSAAARSSRLAEPRSVRPRELAELLSSESPPALVDVREDAEWAGGHIAGAKHIPLARIASAAQSGEIPDDRMVVVYCGLGPRSAHAAKLLVDAGFKDVFDLKGGLIAWRAAQSG</sequence>
<dbReference type="SMART" id="SM00450">
    <property type="entry name" value="RHOD"/>
    <property type="match status" value="1"/>
</dbReference>
<dbReference type="HOGENOM" id="CLU_013325_1_0_11"/>
<keyword evidence="2" id="KW-0547">Nucleotide-binding</keyword>
<dbReference type="eggNOG" id="COG0607">
    <property type="taxonomic scope" value="Bacteria"/>
</dbReference>
<dbReference type="FunFam" id="3.40.50.720:FF:000033">
    <property type="entry name" value="Adenylyltransferase and sulfurtransferase MOCS3"/>
    <property type="match status" value="1"/>
</dbReference>
<dbReference type="AlphaFoldDB" id="D6ZDL4"/>
<dbReference type="STRING" id="640132.Srot_2840"/>
<dbReference type="OrthoDB" id="9804286at2"/>
<dbReference type="Proteomes" id="UP000002247">
    <property type="component" value="Chromosome"/>
</dbReference>
<dbReference type="GO" id="GO:0005524">
    <property type="term" value="F:ATP binding"/>
    <property type="evidence" value="ECO:0007669"/>
    <property type="project" value="UniProtKB-KW"/>
</dbReference>
<dbReference type="InterPro" id="IPR001763">
    <property type="entry name" value="Rhodanese-like_dom"/>
</dbReference>
<dbReference type="CDD" id="cd00158">
    <property type="entry name" value="RHOD"/>
    <property type="match status" value="1"/>
</dbReference>
<dbReference type="SUPFAM" id="SSF52821">
    <property type="entry name" value="Rhodanese/Cell cycle control phosphatase"/>
    <property type="match status" value="1"/>
</dbReference>
<feature type="compositionally biased region" description="Basic and acidic residues" evidence="4">
    <location>
        <begin position="286"/>
        <end position="303"/>
    </location>
</feature>
<dbReference type="GO" id="GO:0016779">
    <property type="term" value="F:nucleotidyltransferase activity"/>
    <property type="evidence" value="ECO:0007669"/>
    <property type="project" value="TreeGrafter"/>
</dbReference>
<dbReference type="InterPro" id="IPR000594">
    <property type="entry name" value="ThiF_NAD_FAD-bd"/>
</dbReference>
<dbReference type="GO" id="GO:0004792">
    <property type="term" value="F:thiosulfate-cyanide sulfurtransferase activity"/>
    <property type="evidence" value="ECO:0007669"/>
    <property type="project" value="TreeGrafter"/>
</dbReference>
<keyword evidence="7" id="KW-1185">Reference proteome</keyword>
<dbReference type="Gene3D" id="3.40.250.10">
    <property type="entry name" value="Rhodanese-like domain"/>
    <property type="match status" value="1"/>
</dbReference>
<organism evidence="6 7">
    <name type="scientific">Segniliparus rotundus (strain ATCC BAA-972 / CDC 1076 / CIP 108378 / DSM 44985 / JCM 13578)</name>
    <dbReference type="NCBI Taxonomy" id="640132"/>
    <lineage>
        <taxon>Bacteria</taxon>
        <taxon>Bacillati</taxon>
        <taxon>Actinomycetota</taxon>
        <taxon>Actinomycetes</taxon>
        <taxon>Mycobacteriales</taxon>
        <taxon>Segniliparaceae</taxon>
        <taxon>Segniliparus</taxon>
    </lineage>
</organism>
<dbReference type="PROSITE" id="PS50206">
    <property type="entry name" value="RHODANESE_3"/>
    <property type="match status" value="1"/>
</dbReference>
<keyword evidence="3" id="KW-0067">ATP-binding</keyword>
<dbReference type="InterPro" id="IPR035985">
    <property type="entry name" value="Ubiquitin-activating_enz"/>
</dbReference>
<dbReference type="KEGG" id="srt:Srot_2840"/>
<name>D6ZDL4_SEGRD</name>
<dbReference type="InterPro" id="IPR036873">
    <property type="entry name" value="Rhodanese-like_dom_sf"/>
</dbReference>
<evidence type="ECO:0000313" key="7">
    <source>
        <dbReference type="Proteomes" id="UP000002247"/>
    </source>
</evidence>
<evidence type="ECO:0000259" key="5">
    <source>
        <dbReference type="PROSITE" id="PS50206"/>
    </source>
</evidence>